<keyword evidence="4" id="KW-1185">Reference proteome</keyword>
<dbReference type="GO" id="GO:0009451">
    <property type="term" value="P:RNA modification"/>
    <property type="evidence" value="ECO:0007669"/>
    <property type="project" value="InterPro"/>
</dbReference>
<dbReference type="PANTHER" id="PTHR47926">
    <property type="entry name" value="PENTATRICOPEPTIDE REPEAT-CONTAINING PROTEIN"/>
    <property type="match status" value="1"/>
</dbReference>
<dbReference type="FunFam" id="1.25.40.10:FF:000348">
    <property type="entry name" value="Pentatricopeptide repeat-containing protein chloroplastic"/>
    <property type="match status" value="1"/>
</dbReference>
<dbReference type="GO" id="GO:0003723">
    <property type="term" value="F:RNA binding"/>
    <property type="evidence" value="ECO:0007669"/>
    <property type="project" value="InterPro"/>
</dbReference>
<accession>A0A7J7MFJ7</accession>
<evidence type="ECO:0000256" key="2">
    <source>
        <dbReference type="PROSITE-ProRule" id="PRU00708"/>
    </source>
</evidence>
<dbReference type="InterPro" id="IPR011990">
    <property type="entry name" value="TPR-like_helical_dom_sf"/>
</dbReference>
<dbReference type="NCBIfam" id="TIGR00756">
    <property type="entry name" value="PPR"/>
    <property type="match status" value="6"/>
</dbReference>
<dbReference type="Proteomes" id="UP000541444">
    <property type="component" value="Unassembled WGS sequence"/>
</dbReference>
<proteinExistence type="predicted"/>
<dbReference type="PROSITE" id="PS51375">
    <property type="entry name" value="PPR"/>
    <property type="match status" value="5"/>
</dbReference>
<dbReference type="Pfam" id="PF13041">
    <property type="entry name" value="PPR_2"/>
    <property type="match status" value="3"/>
</dbReference>
<gene>
    <name evidence="3" type="ORF">GIB67_000916</name>
</gene>
<dbReference type="SUPFAM" id="SSF48452">
    <property type="entry name" value="TPR-like"/>
    <property type="match status" value="1"/>
</dbReference>
<dbReference type="OrthoDB" id="185373at2759"/>
<evidence type="ECO:0008006" key="5">
    <source>
        <dbReference type="Google" id="ProtNLM"/>
    </source>
</evidence>
<dbReference type="EMBL" id="JACGCM010001557">
    <property type="protein sequence ID" value="KAF6153683.1"/>
    <property type="molecule type" value="Genomic_DNA"/>
</dbReference>
<sequence>MGFELDAFLLTSLVDMYSKCGQLRDARFLFDDMWEKDVPVWNNAHSVKFLIVSLLKVPNISYAHKLFDLIPQRKTPFLYNKLIQAYSSHGPYTQCLTLYEQMRLQNCPPNPHTFTFLFSACASLSSLKQGQKIHTHLLRMGFEFDVFSLTSLVDMYSKCGQLRDARFLFDDMWEKDVPVCNSMMAGYMKSGDVEGARELFDLMGMRNVVSWTTMVSGYSQNGQYEDALEMYVKMEKERECRPNEVTITSVIITCANLGALATGERIEKYARERGFMQNLFVSNALIEMYAKCGRIDAARVVFNEIGRRRNLCSWNSIITGLAVHGRSLEGLELYNEMLMRGTKPDDITFVGVLLACAHGCGLVKKGWQIFNSMEKNFNVTPKLQHYGCMVDLLGRAGELSQAYELIKGMPFKPDSIVWGALLGSCSFYGNVEFAEKAAEALFELEPWNPGVYVILSNIYASAGQWDGVSKTWKLMKGNKVKKIAGYSFVEVDGTVHKFTVEDRSHEGSYEIFALLDEISSKTKLLRYEADLNPEIDDQT</sequence>
<feature type="repeat" description="PPR" evidence="2">
    <location>
        <begin position="6"/>
        <end position="40"/>
    </location>
</feature>
<evidence type="ECO:0000313" key="3">
    <source>
        <dbReference type="EMBL" id="KAF6153683.1"/>
    </source>
</evidence>
<dbReference type="InterPro" id="IPR002885">
    <property type="entry name" value="PPR_rpt"/>
</dbReference>
<organism evidence="3 4">
    <name type="scientific">Kingdonia uniflora</name>
    <dbReference type="NCBI Taxonomy" id="39325"/>
    <lineage>
        <taxon>Eukaryota</taxon>
        <taxon>Viridiplantae</taxon>
        <taxon>Streptophyta</taxon>
        <taxon>Embryophyta</taxon>
        <taxon>Tracheophyta</taxon>
        <taxon>Spermatophyta</taxon>
        <taxon>Magnoliopsida</taxon>
        <taxon>Ranunculales</taxon>
        <taxon>Circaeasteraceae</taxon>
        <taxon>Kingdonia</taxon>
    </lineage>
</organism>
<dbReference type="Pfam" id="PF20431">
    <property type="entry name" value="E_motif"/>
    <property type="match status" value="1"/>
</dbReference>
<evidence type="ECO:0000313" key="4">
    <source>
        <dbReference type="Proteomes" id="UP000541444"/>
    </source>
</evidence>
<evidence type="ECO:0000256" key="1">
    <source>
        <dbReference type="ARBA" id="ARBA00022737"/>
    </source>
</evidence>
<feature type="repeat" description="PPR" evidence="2">
    <location>
        <begin position="310"/>
        <end position="344"/>
    </location>
</feature>
<feature type="repeat" description="PPR" evidence="2">
    <location>
        <begin position="75"/>
        <end position="109"/>
    </location>
</feature>
<dbReference type="FunFam" id="1.25.40.10:FF:000184">
    <property type="entry name" value="Pentatricopeptide repeat-containing protein, chloroplastic"/>
    <property type="match status" value="1"/>
</dbReference>
<dbReference type="InterPro" id="IPR046960">
    <property type="entry name" value="PPR_At4g14850-like_plant"/>
</dbReference>
<dbReference type="Gene3D" id="1.25.40.10">
    <property type="entry name" value="Tetratricopeptide repeat domain"/>
    <property type="match status" value="4"/>
</dbReference>
<keyword evidence="1" id="KW-0677">Repeat</keyword>
<reference evidence="3 4" key="1">
    <citation type="journal article" date="2020" name="IScience">
        <title>Genome Sequencing of the Endangered Kingdonia uniflora (Circaeasteraceae, Ranunculales) Reveals Potential Mechanisms of Evolutionary Specialization.</title>
        <authorList>
            <person name="Sun Y."/>
            <person name="Deng T."/>
            <person name="Zhang A."/>
            <person name="Moore M.J."/>
            <person name="Landis J.B."/>
            <person name="Lin N."/>
            <person name="Zhang H."/>
            <person name="Zhang X."/>
            <person name="Huang J."/>
            <person name="Zhang X."/>
            <person name="Sun H."/>
            <person name="Wang H."/>
        </authorList>
    </citation>
    <scope>NUCLEOTIDE SEQUENCE [LARGE SCALE GENOMIC DNA]</scope>
    <source>
        <strain evidence="3">TB1705</strain>
        <tissue evidence="3">Leaf</tissue>
    </source>
</reference>
<dbReference type="Pfam" id="PF01535">
    <property type="entry name" value="PPR"/>
    <property type="match status" value="4"/>
</dbReference>
<feature type="repeat" description="PPR" evidence="2">
    <location>
        <begin position="145"/>
        <end position="179"/>
    </location>
</feature>
<comment type="caution">
    <text evidence="3">The sequence shown here is derived from an EMBL/GenBank/DDBJ whole genome shotgun (WGS) entry which is preliminary data.</text>
</comment>
<name>A0A7J7MFJ7_9MAGN</name>
<dbReference type="AlphaFoldDB" id="A0A7J7MFJ7"/>
<protein>
    <recommendedName>
        <fullName evidence="5">Pentatricopeptide repeat-containing protein</fullName>
    </recommendedName>
</protein>
<feature type="repeat" description="PPR" evidence="2">
    <location>
        <begin position="207"/>
        <end position="242"/>
    </location>
</feature>
<dbReference type="InterPro" id="IPR046848">
    <property type="entry name" value="E_motif"/>
</dbReference>
<dbReference type="PANTHER" id="PTHR47926:SF540">
    <property type="entry name" value="PENTATRICOPEPTIDE REPEAT-CONTAINING PROTEIN"/>
    <property type="match status" value="1"/>
</dbReference>